<feature type="region of interest" description="Disordered" evidence="1">
    <location>
        <begin position="58"/>
        <end position="95"/>
    </location>
</feature>
<name>A0AB34IJ36_PRYPA</name>
<feature type="compositionally biased region" description="Polar residues" evidence="1">
    <location>
        <begin position="77"/>
        <end position="88"/>
    </location>
</feature>
<dbReference type="EMBL" id="JBGBPQ010000026">
    <property type="protein sequence ID" value="KAL1499108.1"/>
    <property type="molecule type" value="Genomic_DNA"/>
</dbReference>
<keyword evidence="3" id="KW-1185">Reference proteome</keyword>
<organism evidence="2 3">
    <name type="scientific">Prymnesium parvum</name>
    <name type="common">Toxic golden alga</name>
    <dbReference type="NCBI Taxonomy" id="97485"/>
    <lineage>
        <taxon>Eukaryota</taxon>
        <taxon>Haptista</taxon>
        <taxon>Haptophyta</taxon>
        <taxon>Prymnesiophyceae</taxon>
        <taxon>Prymnesiales</taxon>
        <taxon>Prymnesiaceae</taxon>
        <taxon>Prymnesium</taxon>
    </lineage>
</organism>
<evidence type="ECO:0000313" key="2">
    <source>
        <dbReference type="EMBL" id="KAL1499108.1"/>
    </source>
</evidence>
<dbReference type="AlphaFoldDB" id="A0AB34IJ36"/>
<evidence type="ECO:0000313" key="3">
    <source>
        <dbReference type="Proteomes" id="UP001515480"/>
    </source>
</evidence>
<protein>
    <submittedName>
        <fullName evidence="2">Uncharacterized protein</fullName>
    </submittedName>
</protein>
<gene>
    <name evidence="2" type="ORF">AB1Y20_013620</name>
</gene>
<accession>A0AB34IJ36</accession>
<evidence type="ECO:0000256" key="1">
    <source>
        <dbReference type="SAM" id="MobiDB-lite"/>
    </source>
</evidence>
<dbReference type="Proteomes" id="UP001515480">
    <property type="component" value="Unassembled WGS sequence"/>
</dbReference>
<reference evidence="2 3" key="1">
    <citation type="journal article" date="2024" name="Science">
        <title>Giant polyketide synthase enzymes in the biosynthesis of giant marine polyether toxins.</title>
        <authorList>
            <person name="Fallon T.R."/>
            <person name="Shende V.V."/>
            <person name="Wierzbicki I.H."/>
            <person name="Pendleton A.L."/>
            <person name="Watervoot N.F."/>
            <person name="Auber R.P."/>
            <person name="Gonzalez D.J."/>
            <person name="Wisecaver J.H."/>
            <person name="Moore B.S."/>
        </authorList>
    </citation>
    <scope>NUCLEOTIDE SEQUENCE [LARGE SCALE GENOMIC DNA]</scope>
    <source>
        <strain evidence="2 3">12B1</strain>
    </source>
</reference>
<proteinExistence type="predicted"/>
<comment type="caution">
    <text evidence="2">The sequence shown here is derived from an EMBL/GenBank/DDBJ whole genome shotgun (WGS) entry which is preliminary data.</text>
</comment>
<sequence>MALLSLLVGAALAFNAPPSLVHQSVAVNPQLSISRVSPLEMSTKYTVAAGLAKKKKPTPNGLKGYKVGDRAPDTARASGTTKSQQSLWNKMFGGK</sequence>